<proteinExistence type="predicted"/>
<reference evidence="2" key="1">
    <citation type="submission" date="2022-10" db="EMBL/GenBank/DDBJ databases">
        <title>Chitiniphilus purpureus sp. nov., a novel chitin-degrading bacterium isolated from crawfish pond sediment.</title>
        <authorList>
            <person name="Li K."/>
        </authorList>
    </citation>
    <scope>NUCLEOTIDE SEQUENCE</scope>
    <source>
        <strain evidence="2">CD1</strain>
    </source>
</reference>
<dbReference type="NCBIfam" id="TIGR03623">
    <property type="entry name" value="probable DNA repair protein"/>
    <property type="match status" value="1"/>
</dbReference>
<dbReference type="Pfam" id="PF12705">
    <property type="entry name" value="PDDEXK_1"/>
    <property type="match status" value="1"/>
</dbReference>
<dbReference type="EMBL" id="CP106753">
    <property type="protein sequence ID" value="UXY14071.1"/>
    <property type="molecule type" value="Genomic_DNA"/>
</dbReference>
<organism evidence="2 3">
    <name type="scientific">Chitiniphilus purpureus</name>
    <dbReference type="NCBI Taxonomy" id="2981137"/>
    <lineage>
        <taxon>Bacteria</taxon>
        <taxon>Pseudomonadati</taxon>
        <taxon>Pseudomonadota</taxon>
        <taxon>Betaproteobacteria</taxon>
        <taxon>Neisseriales</taxon>
        <taxon>Chitinibacteraceae</taxon>
        <taxon>Chitiniphilus</taxon>
    </lineage>
</organism>
<dbReference type="InterPro" id="IPR027417">
    <property type="entry name" value="P-loop_NTPase"/>
</dbReference>
<accession>A0ABY6DIB2</accession>
<protein>
    <submittedName>
        <fullName evidence="2">PD-(D/E)XK nuclease family protein</fullName>
    </submittedName>
</protein>
<feature type="domain" description="PD-(D/E)XK endonuclease-like" evidence="1">
    <location>
        <begin position="593"/>
        <end position="843"/>
    </location>
</feature>
<gene>
    <name evidence="2" type="ORF">N8I74_12150</name>
</gene>
<evidence type="ECO:0000313" key="2">
    <source>
        <dbReference type="EMBL" id="UXY14071.1"/>
    </source>
</evidence>
<dbReference type="InterPro" id="IPR019925">
    <property type="entry name" value="DNA_repair_protein_predicted"/>
</dbReference>
<dbReference type="InterPro" id="IPR011604">
    <property type="entry name" value="PDDEXK-like_dom_sf"/>
</dbReference>
<dbReference type="SUPFAM" id="SSF52540">
    <property type="entry name" value="P-loop containing nucleoside triphosphate hydrolases"/>
    <property type="match status" value="1"/>
</dbReference>
<evidence type="ECO:0000313" key="3">
    <source>
        <dbReference type="Proteomes" id="UP001061302"/>
    </source>
</evidence>
<dbReference type="Proteomes" id="UP001061302">
    <property type="component" value="Chromosome"/>
</dbReference>
<dbReference type="Gene3D" id="3.90.320.10">
    <property type="match status" value="1"/>
</dbReference>
<dbReference type="RefSeq" id="WP_263123370.1">
    <property type="nucleotide sequence ID" value="NZ_CP106753.1"/>
</dbReference>
<sequence length="872" mass="92876">MSLPDPPLLTLAELAALPADDTVVVTVNNRLARRLSGELARHAPAGVAAQARVLPLSAWLEALLESALFLPDAPPLPARRLDSFGARLLWADTIRAAETARPLLDERRLAALAEEADALADEWRIGLDAPDAGEETQRFALWRQRYRRQLAKLDADDATGRAEQVLALLTAGGLALPSQLIWAGFRDLSPRQAALWHALAGQGVAQARLADPPVAAAPQRFTALDPQAEWRAAAAWAAEQLTADPQGRYAILAPQLEGVAPFARRVLLQTLGETVPFNVSVARPLCDWPLAHAALGWLSVLTLRTDYRPAQLGAALLAGHCAGDLAEAGERARLDAQWRRRGVLVLSTADWLRELFACPRLSNAWPAAQAALSGRAARCDTWAQRFAAALTALGFPGDRPLDSAAYQVLDAFSALLARFAGLAAPAGTLDAAGAVQLLVRLAQDTPFQPERDPGSRLDVLGLLEAEGERWDGIWLLGLTDEALPAPARPNPLLPLSGLKRAGAPRATPERELDYARALFAALLQCAPQVIVSHAERDGERELRASPLIAALAATEWHPRPAPAVVPLPLDALDDEAGPPLGERDQVAGGTQILEAQAKNPLWAFARYRLGATALPRHAEQVAPPVRGRFLHGVLEQVWRMLGDQAALLAARADGSLPTLIATAVAEAARQTLGELPAAVRELEIARAGQVAADWLALEAARLPFAVTALEAPHSWRRGPLTLKLRLDRLDTLPGGGAVIVDYKTGNVLDTAGWGRARPTNLQLPLYAAVLGEGVQGLLLARLNAREVAAKGLAAEALGLPGVLLPDALGAGNPLAGLAWDGILARWRSSIETLADEFAAGHAVNVSQGAGDLEFCDVLPFLRITLDREESEA</sequence>
<name>A0ABY6DIB2_9NEIS</name>
<dbReference type="InterPro" id="IPR038726">
    <property type="entry name" value="PDDEXK_AddAB-type"/>
</dbReference>
<keyword evidence="3" id="KW-1185">Reference proteome</keyword>
<evidence type="ECO:0000259" key="1">
    <source>
        <dbReference type="Pfam" id="PF12705"/>
    </source>
</evidence>